<dbReference type="AlphaFoldDB" id="A0AAV3YEV7"/>
<dbReference type="EMBL" id="BLXT01000876">
    <property type="protein sequence ID" value="GFN81054.1"/>
    <property type="molecule type" value="Genomic_DNA"/>
</dbReference>
<evidence type="ECO:0000313" key="2">
    <source>
        <dbReference type="EMBL" id="GFN81054.1"/>
    </source>
</evidence>
<comment type="caution">
    <text evidence="2">The sequence shown here is derived from an EMBL/GenBank/DDBJ whole genome shotgun (WGS) entry which is preliminary data.</text>
</comment>
<keyword evidence="3" id="KW-1185">Reference proteome</keyword>
<dbReference type="Proteomes" id="UP000735302">
    <property type="component" value="Unassembled WGS sequence"/>
</dbReference>
<feature type="compositionally biased region" description="Low complexity" evidence="1">
    <location>
        <begin position="53"/>
        <end position="68"/>
    </location>
</feature>
<feature type="compositionally biased region" description="Acidic residues" evidence="1">
    <location>
        <begin position="23"/>
        <end position="34"/>
    </location>
</feature>
<evidence type="ECO:0000256" key="1">
    <source>
        <dbReference type="SAM" id="MobiDB-lite"/>
    </source>
</evidence>
<protein>
    <submittedName>
        <fullName evidence="2">Uncharacterized protein</fullName>
    </submittedName>
</protein>
<reference evidence="2 3" key="1">
    <citation type="journal article" date="2021" name="Elife">
        <title>Chloroplast acquisition without the gene transfer in kleptoplastic sea slugs, Plakobranchus ocellatus.</title>
        <authorList>
            <person name="Maeda T."/>
            <person name="Takahashi S."/>
            <person name="Yoshida T."/>
            <person name="Shimamura S."/>
            <person name="Takaki Y."/>
            <person name="Nagai Y."/>
            <person name="Toyoda A."/>
            <person name="Suzuki Y."/>
            <person name="Arimoto A."/>
            <person name="Ishii H."/>
            <person name="Satoh N."/>
            <person name="Nishiyama T."/>
            <person name="Hasebe M."/>
            <person name="Maruyama T."/>
            <person name="Minagawa J."/>
            <person name="Obokata J."/>
            <person name="Shigenobu S."/>
        </authorList>
    </citation>
    <scope>NUCLEOTIDE SEQUENCE [LARGE SCALE GENOMIC DNA]</scope>
</reference>
<organism evidence="2 3">
    <name type="scientific">Plakobranchus ocellatus</name>
    <dbReference type="NCBI Taxonomy" id="259542"/>
    <lineage>
        <taxon>Eukaryota</taxon>
        <taxon>Metazoa</taxon>
        <taxon>Spiralia</taxon>
        <taxon>Lophotrochozoa</taxon>
        <taxon>Mollusca</taxon>
        <taxon>Gastropoda</taxon>
        <taxon>Heterobranchia</taxon>
        <taxon>Euthyneura</taxon>
        <taxon>Panpulmonata</taxon>
        <taxon>Sacoglossa</taxon>
        <taxon>Placobranchoidea</taxon>
        <taxon>Plakobranchidae</taxon>
        <taxon>Plakobranchus</taxon>
    </lineage>
</organism>
<feature type="region of interest" description="Disordered" evidence="1">
    <location>
        <begin position="1"/>
        <end position="91"/>
    </location>
</feature>
<feature type="compositionally biased region" description="Polar residues" evidence="1">
    <location>
        <begin position="37"/>
        <end position="52"/>
    </location>
</feature>
<sequence length="121" mass="12968">MASNPQFNLSGKDVIRDISMGSDSDDGDFLSDDNPDYHQSGSETESDQTLDASGSDTESSFRSRSTSTHQATGDGGRGMRVRSNNADVRPNVPAFTATKGVQVPIPQGSKALEYFNLFAML</sequence>
<name>A0AAV3YEV7_9GAST</name>
<proteinExistence type="predicted"/>
<gene>
    <name evidence="2" type="ORF">PoB_000756000</name>
</gene>
<accession>A0AAV3YEV7</accession>
<evidence type="ECO:0000313" key="3">
    <source>
        <dbReference type="Proteomes" id="UP000735302"/>
    </source>
</evidence>